<organism evidence="2 3">
    <name type="scientific">Shewanella decolorationis</name>
    <dbReference type="NCBI Taxonomy" id="256839"/>
    <lineage>
        <taxon>Bacteria</taxon>
        <taxon>Pseudomonadati</taxon>
        <taxon>Pseudomonadota</taxon>
        <taxon>Gammaproteobacteria</taxon>
        <taxon>Alteromonadales</taxon>
        <taxon>Shewanellaceae</taxon>
        <taxon>Shewanella</taxon>
    </lineage>
</organism>
<dbReference type="SUPFAM" id="SSF53850">
    <property type="entry name" value="Periplasmic binding protein-like II"/>
    <property type="match status" value="1"/>
</dbReference>
<dbReference type="EMBL" id="CP031775">
    <property type="protein sequence ID" value="QDZ91325.1"/>
    <property type="molecule type" value="Genomic_DNA"/>
</dbReference>
<proteinExistence type="inferred from homology"/>
<comment type="similarity">
    <text evidence="1">Belongs to the bacterial solute-binding protein 3 family.</text>
</comment>
<evidence type="ECO:0000313" key="2">
    <source>
        <dbReference type="EMBL" id="QDZ91325.1"/>
    </source>
</evidence>
<sequence>MVRWLFWLFGCVFSLISCVNADTLKLTSLLWPPYSGQQLPQQGASIAVARAAIESMDQQLAVDFYPWSRAVKLAGSAKSDYIGYLPEYYFETDKFVFSKSIGASPLGIVEQKSHPISWQHLEDLNRYTLGVVKDYVNTDALDLMIRTGAQPVEAVTSDEQNIRKVAAGRIDGAVIDINVLHYLLKQPHLQPLAEKLQVNRQLLANKQLYVAFRNTDEGRRWRDLFDQGLAKVDIDNIMGELLFQEESELPPR</sequence>
<dbReference type="AlphaFoldDB" id="A0A5B8QY80"/>
<evidence type="ECO:0000256" key="1">
    <source>
        <dbReference type="ARBA" id="ARBA00010333"/>
    </source>
</evidence>
<dbReference type="RefSeq" id="WP_208659101.1">
    <property type="nucleotide sequence ID" value="NZ_CP031775.2"/>
</dbReference>
<dbReference type="PANTHER" id="PTHR35936:SF25">
    <property type="entry name" value="ABC TRANSPORTER SUBSTRATE-BINDING PROTEIN"/>
    <property type="match status" value="1"/>
</dbReference>
<evidence type="ECO:0000313" key="3">
    <source>
        <dbReference type="Proteomes" id="UP000321124"/>
    </source>
</evidence>
<reference evidence="2 3" key="1">
    <citation type="journal article" date="2019" name="Ecotoxicol. Environ. Saf.">
        <title>Microbial characterization of heavy metal resistant bacterial strains isolated from an electroplating wastewater treatment plant.</title>
        <authorList>
            <person name="Cai X."/>
            <person name="Zheng X."/>
            <person name="Zhang D."/>
            <person name="Iqbal W."/>
            <person name="Liu C."/>
            <person name="Yang B."/>
            <person name="Zhao X."/>
            <person name="Lu X."/>
            <person name="Mao Y."/>
        </authorList>
    </citation>
    <scope>NUCLEOTIDE SEQUENCE [LARGE SCALE GENOMIC DNA]</scope>
    <source>
        <strain evidence="2 3">Ni1-3</strain>
    </source>
</reference>
<dbReference type="PROSITE" id="PS51257">
    <property type="entry name" value="PROKAR_LIPOPROTEIN"/>
    <property type="match status" value="1"/>
</dbReference>
<dbReference type="Gene3D" id="3.40.190.10">
    <property type="entry name" value="Periplasmic binding protein-like II"/>
    <property type="match status" value="2"/>
</dbReference>
<name>A0A5B8QY80_9GAMM</name>
<gene>
    <name evidence="2" type="ORF">D0436_13155</name>
</gene>
<protein>
    <submittedName>
        <fullName evidence="2">ABC transporter substrate-binding protein</fullName>
    </submittedName>
</protein>
<dbReference type="KEGG" id="sdeo:D0436_13155"/>
<dbReference type="Proteomes" id="UP000321124">
    <property type="component" value="Chromosome"/>
</dbReference>
<accession>A0A5B8QY80</accession>
<dbReference type="PANTHER" id="PTHR35936">
    <property type="entry name" value="MEMBRANE-BOUND LYTIC MUREIN TRANSGLYCOSYLASE F"/>
    <property type="match status" value="1"/>
</dbReference>